<dbReference type="InterPro" id="IPR024370">
    <property type="entry name" value="PBP_domain"/>
</dbReference>
<evidence type="ECO:0000259" key="2">
    <source>
        <dbReference type="Pfam" id="PF12849"/>
    </source>
</evidence>
<dbReference type="PANTHER" id="PTHR30570">
    <property type="entry name" value="PERIPLASMIC PHOSPHATE BINDING COMPONENT OF PHOSPHATE ABC TRANSPORTER"/>
    <property type="match status" value="1"/>
</dbReference>
<evidence type="ECO:0000313" key="3">
    <source>
        <dbReference type="EMBL" id="TYR36993.1"/>
    </source>
</evidence>
<evidence type="ECO:0000256" key="1">
    <source>
        <dbReference type="ARBA" id="ARBA00022729"/>
    </source>
</evidence>
<keyword evidence="4" id="KW-1185">Reference proteome</keyword>
<reference evidence="3 4" key="1">
    <citation type="submission" date="2019-08" db="EMBL/GenBank/DDBJ databases">
        <title>Phlebobacter frassis gen. nov. sp. nov., a new member of family Sphingobacteriaceae isolated from sand fly rearing media.</title>
        <authorList>
            <person name="Kakumanu M.L."/>
            <person name="Marayati B.F."/>
            <person name="Wada-Katsumata A."/>
            <person name="Wasserberg G."/>
            <person name="Schal C."/>
            <person name="Apperson C.S."/>
            <person name="Ponnusamy L."/>
        </authorList>
    </citation>
    <scope>NUCLEOTIDE SEQUENCE [LARGE SCALE GENOMIC DNA]</scope>
    <source>
        <strain evidence="3 4">SSI9</strain>
    </source>
</reference>
<dbReference type="PROSITE" id="PS51257">
    <property type="entry name" value="PROKAR_LIPOPROTEIN"/>
    <property type="match status" value="1"/>
</dbReference>
<proteinExistence type="predicted"/>
<dbReference type="EMBL" id="VTAV01000003">
    <property type="protein sequence ID" value="TYR36993.1"/>
    <property type="molecule type" value="Genomic_DNA"/>
</dbReference>
<protein>
    <submittedName>
        <fullName evidence="3">Phosphate ABC transporter</fullName>
    </submittedName>
</protein>
<dbReference type="AlphaFoldDB" id="A0A5D4H9S6"/>
<feature type="domain" description="PBP" evidence="2">
    <location>
        <begin position="51"/>
        <end position="292"/>
    </location>
</feature>
<organism evidence="3 4">
    <name type="scientific">Sphingobacterium phlebotomi</name>
    <dbReference type="NCBI Taxonomy" id="2605433"/>
    <lineage>
        <taxon>Bacteria</taxon>
        <taxon>Pseudomonadati</taxon>
        <taxon>Bacteroidota</taxon>
        <taxon>Sphingobacteriia</taxon>
        <taxon>Sphingobacteriales</taxon>
        <taxon>Sphingobacteriaceae</taxon>
        <taxon>Sphingobacterium</taxon>
    </lineage>
</organism>
<evidence type="ECO:0000313" key="4">
    <source>
        <dbReference type="Proteomes" id="UP000322362"/>
    </source>
</evidence>
<dbReference type="Proteomes" id="UP000322362">
    <property type="component" value="Unassembled WGS sequence"/>
</dbReference>
<gene>
    <name evidence="3" type="ORF">FXV77_07410</name>
</gene>
<dbReference type="PANTHER" id="PTHR30570:SF1">
    <property type="entry name" value="PHOSPHATE-BINDING PROTEIN PSTS"/>
    <property type="match status" value="1"/>
</dbReference>
<dbReference type="Gene3D" id="3.40.190.10">
    <property type="entry name" value="Periplasmic binding protein-like II"/>
    <property type="match status" value="2"/>
</dbReference>
<accession>A0A5D4H9S6</accession>
<comment type="caution">
    <text evidence="3">The sequence shown here is derived from an EMBL/GenBank/DDBJ whole genome shotgun (WGS) entry which is preliminary data.</text>
</comment>
<sequence length="321" mass="35802">MKQIINISILVIVLLSMVGCSRCSRTEKKDFSVDDTSAVNKTGSKEDILVGVLHVAVDETIYPLIKEQEEVFLSAYPNARLNLVVKPELLAIRELLSQEAGVAVLARELNETENDYFKNRSIKPRIFPVWTDAIVAINNTKQVDTTVTIEYLVDAMKGASTDRKKIVFDNLNSSTFRHLKELGKVEKVASNFVEAEDGSKRVLEAVANDPEKIGILGYNVYLDLISSFPNKNNIRILSVQNTIGETADNKYYKPNQSTIAAEQYPLRRTFYVQNYQPNLGLGIGFSAFLTGDRGQRIVLKSGLVPATMPGRDIIIRDDISL</sequence>
<dbReference type="InterPro" id="IPR050811">
    <property type="entry name" value="Phosphate_ABC_transporter"/>
</dbReference>
<dbReference type="SUPFAM" id="SSF53850">
    <property type="entry name" value="Periplasmic binding protein-like II"/>
    <property type="match status" value="1"/>
</dbReference>
<dbReference type="Pfam" id="PF12849">
    <property type="entry name" value="PBP_like_2"/>
    <property type="match status" value="1"/>
</dbReference>
<name>A0A5D4H9S6_9SPHI</name>
<keyword evidence="1" id="KW-0732">Signal</keyword>
<dbReference type="RefSeq" id="WP_148918580.1">
    <property type="nucleotide sequence ID" value="NZ_VTAV01000003.1"/>
</dbReference>